<dbReference type="AlphaFoldDB" id="A0A4R3ZPR4"/>
<reference evidence="2 3" key="1">
    <citation type="submission" date="2019-03" db="EMBL/GenBank/DDBJ databases">
        <title>Root nodule microbial communities of legume samples collected from USA, Mexico and Botswana.</title>
        <authorList>
            <person name="Hirsch A."/>
        </authorList>
    </citation>
    <scope>NUCLEOTIDE SEQUENCE [LARGE SCALE GENOMIC DNA]</scope>
    <source>
        <strain evidence="2 3">55</strain>
    </source>
</reference>
<keyword evidence="1" id="KW-1133">Transmembrane helix</keyword>
<dbReference type="EMBL" id="SMCX01000042">
    <property type="protein sequence ID" value="TCW19331.1"/>
    <property type="molecule type" value="Genomic_DNA"/>
</dbReference>
<keyword evidence="1" id="KW-0812">Transmembrane</keyword>
<comment type="caution">
    <text evidence="2">The sequence shown here is derived from an EMBL/GenBank/DDBJ whole genome shotgun (WGS) entry which is preliminary data.</text>
</comment>
<gene>
    <name evidence="2" type="ORF">EDD19_14211</name>
</gene>
<organism evidence="2 3">
    <name type="scientific">Dietzia cinnamea</name>
    <dbReference type="NCBI Taxonomy" id="321318"/>
    <lineage>
        <taxon>Bacteria</taxon>
        <taxon>Bacillati</taxon>
        <taxon>Actinomycetota</taxon>
        <taxon>Actinomycetes</taxon>
        <taxon>Mycobacteriales</taxon>
        <taxon>Dietziaceae</taxon>
        <taxon>Dietzia</taxon>
    </lineage>
</organism>
<protein>
    <submittedName>
        <fullName evidence="2">Uncharacterized protein</fullName>
    </submittedName>
</protein>
<feature type="transmembrane region" description="Helical" evidence="1">
    <location>
        <begin position="35"/>
        <end position="54"/>
    </location>
</feature>
<evidence type="ECO:0000313" key="3">
    <source>
        <dbReference type="Proteomes" id="UP000295805"/>
    </source>
</evidence>
<accession>A0A4R3ZPR4</accession>
<evidence type="ECO:0000313" key="2">
    <source>
        <dbReference type="EMBL" id="TCW19331.1"/>
    </source>
</evidence>
<proteinExistence type="predicted"/>
<name>A0A4R3ZPR4_9ACTN</name>
<keyword evidence="1" id="KW-0472">Membrane</keyword>
<evidence type="ECO:0000256" key="1">
    <source>
        <dbReference type="SAM" id="Phobius"/>
    </source>
</evidence>
<dbReference type="Proteomes" id="UP000295805">
    <property type="component" value="Unassembled WGS sequence"/>
</dbReference>
<sequence>MAESSPTIVCRCPQCDDERVDTTGSTRRITRRPTVFVGAFLAATAVALTAAVTAPATANAQDSSEAIPRLFPAPDRVIAVGGSPTGLCAGAISTTLDGDGYPDTASVAWAFAIAGVGPCNLTATLSWRNLDTGATGEKIAQVPFPRISTGIPDPISHPYEAQISTGPGRVEYRLTTTGGAVAGPIVVETVAYDG</sequence>